<dbReference type="GO" id="GO:0008483">
    <property type="term" value="F:transaminase activity"/>
    <property type="evidence" value="ECO:0007669"/>
    <property type="project" value="UniProtKB-KW"/>
</dbReference>
<comment type="caution">
    <text evidence="1">The sequence shown here is derived from an EMBL/GenBank/DDBJ whole genome shotgun (WGS) entry which is preliminary data.</text>
</comment>
<dbReference type="EMBL" id="JBHTLK010000032">
    <property type="protein sequence ID" value="MFD1147310.1"/>
    <property type="molecule type" value="Genomic_DNA"/>
</dbReference>
<dbReference type="InterPro" id="IPR015422">
    <property type="entry name" value="PyrdxlP-dep_Trfase_small"/>
</dbReference>
<reference evidence="2" key="1">
    <citation type="journal article" date="2019" name="Int. J. Syst. Evol. Microbiol.">
        <title>The Global Catalogue of Microorganisms (GCM) 10K type strain sequencing project: providing services to taxonomists for standard genome sequencing and annotation.</title>
        <authorList>
            <consortium name="The Broad Institute Genomics Platform"/>
            <consortium name="The Broad Institute Genome Sequencing Center for Infectious Disease"/>
            <person name="Wu L."/>
            <person name="Ma J."/>
        </authorList>
    </citation>
    <scope>NUCLEOTIDE SEQUENCE [LARGE SCALE GENOMIC DNA]</scope>
    <source>
        <strain evidence="2">CCUG 60214</strain>
    </source>
</reference>
<evidence type="ECO:0000313" key="2">
    <source>
        <dbReference type="Proteomes" id="UP001597168"/>
    </source>
</evidence>
<dbReference type="SUPFAM" id="SSF53383">
    <property type="entry name" value="PLP-dependent transferases"/>
    <property type="match status" value="1"/>
</dbReference>
<evidence type="ECO:0000313" key="1">
    <source>
        <dbReference type="EMBL" id="MFD1147310.1"/>
    </source>
</evidence>
<proteinExistence type="predicted"/>
<gene>
    <name evidence="1" type="ORF">ACFQ3T_09255</name>
</gene>
<organism evidence="1 2">
    <name type="scientific">Saccharothrix hoggarensis</name>
    <dbReference type="NCBI Taxonomy" id="913853"/>
    <lineage>
        <taxon>Bacteria</taxon>
        <taxon>Bacillati</taxon>
        <taxon>Actinomycetota</taxon>
        <taxon>Actinomycetes</taxon>
        <taxon>Pseudonocardiales</taxon>
        <taxon>Pseudonocardiaceae</taxon>
        <taxon>Saccharothrix</taxon>
    </lineage>
</organism>
<keyword evidence="1" id="KW-0032">Aminotransferase</keyword>
<dbReference type="Gene3D" id="3.90.1150.10">
    <property type="entry name" value="Aspartate Aminotransferase, domain 1"/>
    <property type="match status" value="1"/>
</dbReference>
<sequence length="52" mass="5999">MRKYGYRPDDYPHAHRVGQRLLSLPLTPGMDETDVRQVINAVRRVVGRHAPC</sequence>
<dbReference type="InterPro" id="IPR015424">
    <property type="entry name" value="PyrdxlP-dep_Trfase"/>
</dbReference>
<protein>
    <submittedName>
        <fullName evidence="1">DegT/DnrJ/EryC1/StrS family aminotransferase</fullName>
    </submittedName>
</protein>
<dbReference type="Pfam" id="PF01041">
    <property type="entry name" value="DegT_DnrJ_EryC1"/>
    <property type="match status" value="1"/>
</dbReference>
<name>A0ABW3QR76_9PSEU</name>
<dbReference type="RefSeq" id="WP_380722335.1">
    <property type="nucleotide sequence ID" value="NZ_JBHTLK010000032.1"/>
</dbReference>
<dbReference type="Proteomes" id="UP001597168">
    <property type="component" value="Unassembled WGS sequence"/>
</dbReference>
<accession>A0ABW3QR76</accession>
<dbReference type="InterPro" id="IPR000653">
    <property type="entry name" value="DegT/StrS_aminotransferase"/>
</dbReference>
<keyword evidence="1" id="KW-0808">Transferase</keyword>
<keyword evidence="2" id="KW-1185">Reference proteome</keyword>